<dbReference type="RefSeq" id="WP_167981488.1">
    <property type="nucleotide sequence ID" value="NZ_JAATEJ010000002.1"/>
</dbReference>
<evidence type="ECO:0000313" key="2">
    <source>
        <dbReference type="Proteomes" id="UP000734511"/>
    </source>
</evidence>
<organism evidence="1 2">
    <name type="scientific">Actinacidiphila epipremni</name>
    <dbReference type="NCBI Taxonomy" id="2053013"/>
    <lineage>
        <taxon>Bacteria</taxon>
        <taxon>Bacillati</taxon>
        <taxon>Actinomycetota</taxon>
        <taxon>Actinomycetes</taxon>
        <taxon>Kitasatosporales</taxon>
        <taxon>Streptomycetaceae</taxon>
        <taxon>Actinacidiphila</taxon>
    </lineage>
</organism>
<keyword evidence="2" id="KW-1185">Reference proteome</keyword>
<proteinExistence type="predicted"/>
<sequence length="141" mass="15102">MRPARFQEFAITAFRRGGEVAAAEPWQEGTTRPYGVRVEFGTGAVIHVSLTAVPPPGENFCEPEAPVTAEPPSQVAVPELYEGGKPSPQRAELYLAALLNNSGNPEVARTYAYSARETPPMNPGLGVDFHNGGKAHMLIVT</sequence>
<comment type="caution">
    <text evidence="1">The sequence shown here is derived from an EMBL/GenBank/DDBJ whole genome shotgun (WGS) entry which is preliminary data.</text>
</comment>
<evidence type="ECO:0000313" key="1">
    <source>
        <dbReference type="EMBL" id="NJP42640.1"/>
    </source>
</evidence>
<gene>
    <name evidence="1" type="ORF">HCN08_04330</name>
</gene>
<reference evidence="1 2" key="1">
    <citation type="submission" date="2020-03" db="EMBL/GenBank/DDBJ databases">
        <title>WGS of actinomycetes isolated from Thailand.</title>
        <authorList>
            <person name="Thawai C."/>
        </authorList>
    </citation>
    <scope>NUCLEOTIDE SEQUENCE [LARGE SCALE GENOMIC DNA]</scope>
    <source>
        <strain evidence="1 2">PRB2-1</strain>
    </source>
</reference>
<dbReference type="EMBL" id="JAATEJ010000002">
    <property type="protein sequence ID" value="NJP42640.1"/>
    <property type="molecule type" value="Genomic_DNA"/>
</dbReference>
<name>A0ABX0ZFY8_9ACTN</name>
<protein>
    <submittedName>
        <fullName evidence="1">Uncharacterized protein</fullName>
    </submittedName>
</protein>
<dbReference type="Proteomes" id="UP000734511">
    <property type="component" value="Unassembled WGS sequence"/>
</dbReference>
<accession>A0ABX0ZFY8</accession>